<organism evidence="2 3">
    <name type="scientific">Yinghuangia soli</name>
    <dbReference type="NCBI Taxonomy" id="2908204"/>
    <lineage>
        <taxon>Bacteria</taxon>
        <taxon>Bacillati</taxon>
        <taxon>Actinomycetota</taxon>
        <taxon>Actinomycetes</taxon>
        <taxon>Kitasatosporales</taxon>
        <taxon>Streptomycetaceae</taxon>
        <taxon>Yinghuangia</taxon>
    </lineage>
</organism>
<comment type="caution">
    <text evidence="2">The sequence shown here is derived from an EMBL/GenBank/DDBJ whole genome shotgun (WGS) entry which is preliminary data.</text>
</comment>
<evidence type="ECO:0000313" key="3">
    <source>
        <dbReference type="Proteomes" id="UP001165378"/>
    </source>
</evidence>
<sequence>MIRKLAMVAGAAAAAVALVAQPAAAGQGGHWFDEYGGGGNAWGTVVVDGTAVRAQSIFVKDTDCNSQWTSLQIYVEGSGTKRFTTAGYTCGQTVGPFNGPLGTLPHVNGEVSVRMCAQSGSCSGWRQLHP</sequence>
<dbReference type="RefSeq" id="WP_235057885.1">
    <property type="nucleotide sequence ID" value="NZ_JAKFHA010000044.1"/>
</dbReference>
<dbReference type="EMBL" id="JAKFHA010000044">
    <property type="protein sequence ID" value="MCF2533112.1"/>
    <property type="molecule type" value="Genomic_DNA"/>
</dbReference>
<reference evidence="2" key="1">
    <citation type="submission" date="2022-01" db="EMBL/GenBank/DDBJ databases">
        <title>Genome-Based Taxonomic Classification of the Phylum Actinobacteria.</title>
        <authorList>
            <person name="Gao Y."/>
        </authorList>
    </citation>
    <scope>NUCLEOTIDE SEQUENCE</scope>
    <source>
        <strain evidence="2">KLBMP 8922</strain>
    </source>
</reference>
<name>A0AA41QAB8_9ACTN</name>
<evidence type="ECO:0000313" key="2">
    <source>
        <dbReference type="EMBL" id="MCF2533112.1"/>
    </source>
</evidence>
<feature type="chain" id="PRO_5041328751" description="Secreted protein" evidence="1">
    <location>
        <begin position="26"/>
        <end position="130"/>
    </location>
</feature>
<protein>
    <recommendedName>
        <fullName evidence="4">Secreted protein</fullName>
    </recommendedName>
</protein>
<feature type="signal peptide" evidence="1">
    <location>
        <begin position="1"/>
        <end position="25"/>
    </location>
</feature>
<proteinExistence type="predicted"/>
<dbReference type="Proteomes" id="UP001165378">
    <property type="component" value="Unassembled WGS sequence"/>
</dbReference>
<gene>
    <name evidence="2" type="ORF">LZ495_38670</name>
</gene>
<evidence type="ECO:0000256" key="1">
    <source>
        <dbReference type="SAM" id="SignalP"/>
    </source>
</evidence>
<evidence type="ECO:0008006" key="4">
    <source>
        <dbReference type="Google" id="ProtNLM"/>
    </source>
</evidence>
<keyword evidence="3" id="KW-1185">Reference proteome</keyword>
<dbReference type="AlphaFoldDB" id="A0AA41QAB8"/>
<accession>A0AA41QAB8</accession>
<keyword evidence="1" id="KW-0732">Signal</keyword>